<dbReference type="InterPro" id="IPR011042">
    <property type="entry name" value="6-blade_b-propeller_TolB-like"/>
</dbReference>
<evidence type="ECO:0000256" key="3">
    <source>
        <dbReference type="ARBA" id="ARBA00022692"/>
    </source>
</evidence>
<feature type="compositionally biased region" description="Polar residues" evidence="6">
    <location>
        <begin position="1"/>
        <end position="19"/>
    </location>
</feature>
<evidence type="ECO:0000313" key="10">
    <source>
        <dbReference type="Proteomes" id="UP001280581"/>
    </source>
</evidence>
<dbReference type="SUPFAM" id="SSF103473">
    <property type="entry name" value="MFS general substrate transporter"/>
    <property type="match status" value="1"/>
</dbReference>
<keyword evidence="5 7" id="KW-0472">Membrane</keyword>
<dbReference type="PANTHER" id="PTHR43791:SF13">
    <property type="entry name" value="MAJOR FACILITATOR SUPERFAMILY (MFS) PROFILE DOMAIN-CONTAINING PROTEIN"/>
    <property type="match status" value="1"/>
</dbReference>
<dbReference type="FunFam" id="1.20.1250.20:FF:000057">
    <property type="entry name" value="MFS general substrate transporter"/>
    <property type="match status" value="1"/>
</dbReference>
<accession>A0AAN6REZ3</accession>
<evidence type="ECO:0000256" key="5">
    <source>
        <dbReference type="ARBA" id="ARBA00023136"/>
    </source>
</evidence>
<protein>
    <recommendedName>
        <fullName evidence="8">SMP-30/Gluconolactonase/LRE-like region domain-containing protein</fullName>
    </recommendedName>
</protein>
<evidence type="ECO:0000256" key="1">
    <source>
        <dbReference type="ARBA" id="ARBA00004141"/>
    </source>
</evidence>
<dbReference type="EMBL" id="WVTA01000010">
    <property type="protein sequence ID" value="KAK3203977.1"/>
    <property type="molecule type" value="Genomic_DNA"/>
</dbReference>
<feature type="transmembrane region" description="Helical" evidence="7">
    <location>
        <begin position="292"/>
        <end position="311"/>
    </location>
</feature>
<evidence type="ECO:0000256" key="2">
    <source>
        <dbReference type="ARBA" id="ARBA00022448"/>
    </source>
</evidence>
<comment type="caution">
    <text evidence="9">The sequence shown here is derived from an EMBL/GenBank/DDBJ whole genome shotgun (WGS) entry which is preliminary data.</text>
</comment>
<evidence type="ECO:0000256" key="4">
    <source>
        <dbReference type="ARBA" id="ARBA00022989"/>
    </source>
</evidence>
<dbReference type="Pfam" id="PF08450">
    <property type="entry name" value="SGL"/>
    <property type="match status" value="1"/>
</dbReference>
<name>A0AAN6REZ3_9PLEO</name>
<feature type="transmembrane region" description="Helical" evidence="7">
    <location>
        <begin position="347"/>
        <end position="367"/>
    </location>
</feature>
<dbReference type="SUPFAM" id="SSF63829">
    <property type="entry name" value="Calcium-dependent phosphotriesterase"/>
    <property type="match status" value="1"/>
</dbReference>
<feature type="transmembrane region" description="Helical" evidence="7">
    <location>
        <begin position="409"/>
        <end position="430"/>
    </location>
</feature>
<dbReference type="Pfam" id="PF07690">
    <property type="entry name" value="MFS_1"/>
    <property type="match status" value="1"/>
</dbReference>
<reference evidence="9 10" key="1">
    <citation type="submission" date="2021-02" db="EMBL/GenBank/DDBJ databases">
        <title>Genome assembly of Pseudopithomyces chartarum.</title>
        <authorList>
            <person name="Jauregui R."/>
            <person name="Singh J."/>
            <person name="Voisey C."/>
        </authorList>
    </citation>
    <scope>NUCLEOTIDE SEQUENCE [LARGE SCALE GENOMIC DNA]</scope>
    <source>
        <strain evidence="9 10">AGR01</strain>
    </source>
</reference>
<keyword evidence="2" id="KW-0813">Transport</keyword>
<dbReference type="PANTHER" id="PTHR43791">
    <property type="entry name" value="PERMEASE-RELATED"/>
    <property type="match status" value="1"/>
</dbReference>
<sequence>MVPTPTSTAERPPSASSMHKSMDKSDAFHCETSATVLGQEYLSRFPLLVNKTEEELAKLNKSVLWKLDWKFLPCITLMLLMNYLDRINVSNARLAGMQEDLHMSDVEWSAGISLFYVGYIISQIPGNVIIAKHSPRIILPSIMLAWSAVTIFMPAVTRPWGFMLCRFLVGVTEGPFLPTVTLMTSSWYTKHESPLRMGIWHAGNIMSNVFSGLLAAGILTNMDNIGGLHAWQCGGHSEDDEGTMWGGVWLAVRDPYTWFFEGMHFALIIAQSFKDFFPSIVQTLRFGKFETYLIQAPPYVFAYIFTLVVSWSSGRMLEHCWHIVGAISLTLAGTVVMISTLNVGARYFSLFLLCAGPFLGLNIQLSLETTVVPHPRTKRAALIAIANCVSSISHWFTPYFFLQNQKPRYQLGGGCIIVGCGLTIVFCLAAKYWSWRKNKELVCIIPGDLLRELAGNAQINQTSFVAYSPEFFDIIGSNATGKKLQTLPFQVHEAPCYIEDQPKLFFVEWGPPGGPNGAHDWQYVLDLKTNNLTKIQTNPPTYNVHGCVYRDGKLHVVTDGGPDETGYLASIDPKTWERKTLLNNYYERPFIGFNEIEMDSEGNYYLTDSLSDWGRDLQPFNAPTKPTVYFVNATTMRPKELWYLEDGNTNRVSLSPDDSTIYISDTGASRVKPSRRDEQGPRDLWAFDFATSTKTGQRLPVLTNRRLLTHAMQYFYDGVRVSHNGWVSGAGGEVVDVMDPESGWILGSIRLGGGGNDPVNVVFGEHEMWIVGQGGVWHVENIRERLKRY</sequence>
<keyword evidence="4 7" id="KW-1133">Transmembrane helix</keyword>
<dbReference type="InterPro" id="IPR013658">
    <property type="entry name" value="SGL"/>
</dbReference>
<feature type="region of interest" description="Disordered" evidence="6">
    <location>
        <begin position="1"/>
        <end position="22"/>
    </location>
</feature>
<feature type="domain" description="SMP-30/Gluconolactonase/LRE-like region" evidence="8">
    <location>
        <begin position="525"/>
        <end position="767"/>
    </location>
</feature>
<feature type="transmembrane region" description="Helical" evidence="7">
    <location>
        <begin position="379"/>
        <end position="397"/>
    </location>
</feature>
<dbReference type="AlphaFoldDB" id="A0AAN6REZ3"/>
<feature type="transmembrane region" description="Helical" evidence="7">
    <location>
        <begin position="199"/>
        <end position="219"/>
    </location>
</feature>
<evidence type="ECO:0000259" key="8">
    <source>
        <dbReference type="Pfam" id="PF08450"/>
    </source>
</evidence>
<dbReference type="Gene3D" id="2.120.10.30">
    <property type="entry name" value="TolB, C-terminal domain"/>
    <property type="match status" value="1"/>
</dbReference>
<evidence type="ECO:0000256" key="7">
    <source>
        <dbReference type="SAM" id="Phobius"/>
    </source>
</evidence>
<keyword evidence="10" id="KW-1185">Reference proteome</keyword>
<dbReference type="Gene3D" id="1.20.1250.20">
    <property type="entry name" value="MFS general substrate transporter like domains"/>
    <property type="match status" value="1"/>
</dbReference>
<dbReference type="GO" id="GO:0016020">
    <property type="term" value="C:membrane"/>
    <property type="evidence" value="ECO:0007669"/>
    <property type="project" value="UniProtKB-SubCell"/>
</dbReference>
<dbReference type="Proteomes" id="UP001280581">
    <property type="component" value="Unassembled WGS sequence"/>
</dbReference>
<proteinExistence type="predicted"/>
<dbReference type="InterPro" id="IPR011701">
    <property type="entry name" value="MFS"/>
</dbReference>
<comment type="subcellular location">
    <subcellularLocation>
        <location evidence="1">Membrane</location>
        <topology evidence="1">Multi-pass membrane protein</topology>
    </subcellularLocation>
</comment>
<feature type="transmembrane region" description="Helical" evidence="7">
    <location>
        <begin position="108"/>
        <end position="130"/>
    </location>
</feature>
<keyword evidence="3 7" id="KW-0812">Transmembrane</keyword>
<dbReference type="InterPro" id="IPR036259">
    <property type="entry name" value="MFS_trans_sf"/>
</dbReference>
<organism evidence="9 10">
    <name type="scientific">Pseudopithomyces chartarum</name>
    <dbReference type="NCBI Taxonomy" id="1892770"/>
    <lineage>
        <taxon>Eukaryota</taxon>
        <taxon>Fungi</taxon>
        <taxon>Dikarya</taxon>
        <taxon>Ascomycota</taxon>
        <taxon>Pezizomycotina</taxon>
        <taxon>Dothideomycetes</taxon>
        <taxon>Pleosporomycetidae</taxon>
        <taxon>Pleosporales</taxon>
        <taxon>Massarineae</taxon>
        <taxon>Didymosphaeriaceae</taxon>
        <taxon>Pseudopithomyces</taxon>
    </lineage>
</organism>
<feature type="transmembrane region" description="Helical" evidence="7">
    <location>
        <begin position="137"/>
        <end position="155"/>
    </location>
</feature>
<feature type="transmembrane region" description="Helical" evidence="7">
    <location>
        <begin position="323"/>
        <end position="341"/>
    </location>
</feature>
<evidence type="ECO:0000256" key="6">
    <source>
        <dbReference type="SAM" id="MobiDB-lite"/>
    </source>
</evidence>
<evidence type="ECO:0000313" key="9">
    <source>
        <dbReference type="EMBL" id="KAK3203977.1"/>
    </source>
</evidence>
<dbReference type="GO" id="GO:0022857">
    <property type="term" value="F:transmembrane transporter activity"/>
    <property type="evidence" value="ECO:0007669"/>
    <property type="project" value="InterPro"/>
</dbReference>
<gene>
    <name evidence="9" type="ORF">GRF29_106g1278502</name>
</gene>